<keyword evidence="1" id="KW-0812">Transmembrane</keyword>
<evidence type="ECO:0000259" key="2">
    <source>
        <dbReference type="Pfam" id="PF14358"/>
    </source>
</evidence>
<protein>
    <submittedName>
        <fullName evidence="3">DUF4405 domain-containing protein</fullName>
    </submittedName>
</protein>
<dbReference type="Proteomes" id="UP000288178">
    <property type="component" value="Unassembled WGS sequence"/>
</dbReference>
<accession>A0A3S2U5J0</accession>
<dbReference type="EMBL" id="SACT01000010">
    <property type="protein sequence ID" value="RVT48409.1"/>
    <property type="molecule type" value="Genomic_DNA"/>
</dbReference>
<dbReference type="InterPro" id="IPR025517">
    <property type="entry name" value="DUF4405"/>
</dbReference>
<gene>
    <name evidence="3" type="ORF">ENE75_22195</name>
</gene>
<feature type="transmembrane region" description="Helical" evidence="1">
    <location>
        <begin position="12"/>
        <end position="31"/>
    </location>
</feature>
<evidence type="ECO:0000256" key="1">
    <source>
        <dbReference type="SAM" id="Phobius"/>
    </source>
</evidence>
<keyword evidence="4" id="KW-1185">Reference proteome</keyword>
<reference evidence="3 4" key="1">
    <citation type="submission" date="2019-01" db="EMBL/GenBank/DDBJ databases">
        <authorList>
            <person name="Chen W.-M."/>
        </authorList>
    </citation>
    <scope>NUCLEOTIDE SEQUENCE [LARGE SCALE GENOMIC DNA]</scope>
    <source>
        <strain evidence="3 4">ICH-3</strain>
    </source>
</reference>
<feature type="transmembrane region" description="Helical" evidence="1">
    <location>
        <begin position="43"/>
        <end position="62"/>
    </location>
</feature>
<dbReference type="Pfam" id="PF14358">
    <property type="entry name" value="DUF4405"/>
    <property type="match status" value="1"/>
</dbReference>
<feature type="domain" description="Flavinylation-associated cytochrome" evidence="2">
    <location>
        <begin position="9"/>
        <end position="60"/>
    </location>
</feature>
<dbReference type="AlphaFoldDB" id="A0A3S2U5J0"/>
<organism evidence="3 4">
    <name type="scientific">Rubrivivax albus</name>
    <dbReference type="NCBI Taxonomy" id="2499835"/>
    <lineage>
        <taxon>Bacteria</taxon>
        <taxon>Pseudomonadati</taxon>
        <taxon>Pseudomonadota</taxon>
        <taxon>Betaproteobacteria</taxon>
        <taxon>Burkholderiales</taxon>
        <taxon>Sphaerotilaceae</taxon>
        <taxon>Rubrivivax</taxon>
    </lineage>
</organism>
<evidence type="ECO:0000313" key="4">
    <source>
        <dbReference type="Proteomes" id="UP000288178"/>
    </source>
</evidence>
<comment type="caution">
    <text evidence="3">The sequence shown here is derived from an EMBL/GenBank/DDBJ whole genome shotgun (WGS) entry which is preliminary data.</text>
</comment>
<name>A0A3S2U5J0_9BURK</name>
<evidence type="ECO:0000313" key="3">
    <source>
        <dbReference type="EMBL" id="RVT48409.1"/>
    </source>
</evidence>
<dbReference type="OrthoDB" id="5363112at2"/>
<dbReference type="RefSeq" id="WP_128200812.1">
    <property type="nucleotide sequence ID" value="NZ_SACT01000010.1"/>
</dbReference>
<proteinExistence type="predicted"/>
<keyword evidence="1" id="KW-0472">Membrane</keyword>
<feature type="transmembrane region" description="Helical" evidence="1">
    <location>
        <begin position="74"/>
        <end position="95"/>
    </location>
</feature>
<sequence length="175" mass="18639">MITRISRDWATPLTVGSFLLLTVTGVLMFFHLDTGLNKLAHEWLSWVLVAAVGLHLASNWPAFRRHVKQRRGRLLIGAGALVLALSFVPASLVGLGSSEPPFVAPARVLAQVPMPVLVQVAQSQGIPESQLRARLTEAGLPSDGDDSIAARVGSDARRQIQVLASVLATPPAGRS</sequence>
<keyword evidence="1" id="KW-1133">Transmembrane helix</keyword>